<evidence type="ECO:0000313" key="2">
    <source>
        <dbReference type="Proteomes" id="UP001607302"/>
    </source>
</evidence>
<comment type="caution">
    <text evidence="1">The sequence shown here is derived from an EMBL/GenBank/DDBJ whole genome shotgun (WGS) entry which is preliminary data.</text>
</comment>
<evidence type="ECO:0000313" key="1">
    <source>
        <dbReference type="EMBL" id="KAL2733737.1"/>
    </source>
</evidence>
<proteinExistence type="predicted"/>
<organism evidence="1 2">
    <name type="scientific">Vespula squamosa</name>
    <name type="common">Southern yellow jacket</name>
    <name type="synonym">Wasp</name>
    <dbReference type="NCBI Taxonomy" id="30214"/>
    <lineage>
        <taxon>Eukaryota</taxon>
        <taxon>Metazoa</taxon>
        <taxon>Ecdysozoa</taxon>
        <taxon>Arthropoda</taxon>
        <taxon>Hexapoda</taxon>
        <taxon>Insecta</taxon>
        <taxon>Pterygota</taxon>
        <taxon>Neoptera</taxon>
        <taxon>Endopterygota</taxon>
        <taxon>Hymenoptera</taxon>
        <taxon>Apocrita</taxon>
        <taxon>Aculeata</taxon>
        <taxon>Vespoidea</taxon>
        <taxon>Vespidae</taxon>
        <taxon>Vespinae</taxon>
        <taxon>Vespula</taxon>
    </lineage>
</organism>
<keyword evidence="2" id="KW-1185">Reference proteome</keyword>
<reference evidence="1 2" key="1">
    <citation type="journal article" date="2024" name="Ann. Entomol. Soc. Am.">
        <title>Genomic analyses of the southern and eastern yellowjacket wasps (Hymenoptera: Vespidae) reveal evolutionary signatures of social life.</title>
        <authorList>
            <person name="Catto M.A."/>
            <person name="Caine P.B."/>
            <person name="Orr S.E."/>
            <person name="Hunt B.G."/>
            <person name="Goodisman M.A.D."/>
        </authorList>
    </citation>
    <scope>NUCLEOTIDE SEQUENCE [LARGE SCALE GENOMIC DNA]</scope>
    <source>
        <strain evidence="1">233</strain>
        <tissue evidence="1">Head and thorax</tissue>
    </source>
</reference>
<accession>A0ABD2BLS7</accession>
<protein>
    <submittedName>
        <fullName evidence="1">Proto-oncogene c-Rel-like isoform X6</fullName>
    </submittedName>
</protein>
<dbReference type="AlphaFoldDB" id="A0ABD2BLS7"/>
<gene>
    <name evidence="1" type="ORF">V1478_003435</name>
</gene>
<dbReference type="EMBL" id="JAUDFV010000074">
    <property type="protein sequence ID" value="KAL2733737.1"/>
    <property type="molecule type" value="Genomic_DNA"/>
</dbReference>
<dbReference type="Proteomes" id="UP001607302">
    <property type="component" value="Unassembled WGS sequence"/>
</dbReference>
<name>A0ABD2BLS7_VESSQ</name>
<sequence length="66" mass="8139">MSIYRFYRIWFLFVNDRDSFRRKRQKFNNSPKAIVLRHIQAEAKNSEYFSKITLIYYNFGAYLGMD</sequence>